<sequence length="162" mass="19145">MLKDRYDSKWNRIIVVGSEGIPDKVFELDRVGQLKNKFPKQKCRKNLNKDRKIPASQSYPFLVDEGKNENKAVVSKFINAILRYNQMDMSVMKLFQEQQKNYLPNLQNSQLQENKQYNSTFGQEFFNDFSNDNQILFDDNFDELLNSSDNQNDFDFNYLSSP</sequence>
<organism evidence="1 2">
    <name type="scientific">Tritrichomonas musculus</name>
    <dbReference type="NCBI Taxonomy" id="1915356"/>
    <lineage>
        <taxon>Eukaryota</taxon>
        <taxon>Metamonada</taxon>
        <taxon>Parabasalia</taxon>
        <taxon>Tritrichomonadida</taxon>
        <taxon>Tritrichomonadidae</taxon>
        <taxon>Tritrichomonas</taxon>
    </lineage>
</organism>
<protein>
    <submittedName>
        <fullName evidence="1">Uncharacterized protein</fullName>
    </submittedName>
</protein>
<accession>A0ABR2I658</accession>
<keyword evidence="2" id="KW-1185">Reference proteome</keyword>
<name>A0ABR2I658_9EUKA</name>
<proteinExistence type="predicted"/>
<gene>
    <name evidence="1" type="ORF">M9Y10_013000</name>
</gene>
<comment type="caution">
    <text evidence="1">The sequence shown here is derived from an EMBL/GenBank/DDBJ whole genome shotgun (WGS) entry which is preliminary data.</text>
</comment>
<evidence type="ECO:0000313" key="1">
    <source>
        <dbReference type="EMBL" id="KAK8857901.1"/>
    </source>
</evidence>
<dbReference type="EMBL" id="JAPFFF010000019">
    <property type="protein sequence ID" value="KAK8857901.1"/>
    <property type="molecule type" value="Genomic_DNA"/>
</dbReference>
<evidence type="ECO:0000313" key="2">
    <source>
        <dbReference type="Proteomes" id="UP001470230"/>
    </source>
</evidence>
<reference evidence="1 2" key="1">
    <citation type="submission" date="2024-04" db="EMBL/GenBank/DDBJ databases">
        <title>Tritrichomonas musculus Genome.</title>
        <authorList>
            <person name="Alves-Ferreira E."/>
            <person name="Grigg M."/>
            <person name="Lorenzi H."/>
            <person name="Galac M."/>
        </authorList>
    </citation>
    <scope>NUCLEOTIDE SEQUENCE [LARGE SCALE GENOMIC DNA]</scope>
    <source>
        <strain evidence="1 2">EAF2021</strain>
    </source>
</reference>
<dbReference type="Proteomes" id="UP001470230">
    <property type="component" value="Unassembled WGS sequence"/>
</dbReference>